<reference evidence="2 3" key="1">
    <citation type="submission" date="2019-03" db="EMBL/GenBank/DDBJ databases">
        <title>The complete genome sequence of Swingsia samuiensis NBRC107927(T).</title>
        <authorList>
            <person name="Chua K.-O."/>
            <person name="Chan K.-G."/>
            <person name="See-Too W.-S."/>
        </authorList>
    </citation>
    <scope>NUCLEOTIDE SEQUENCE [LARGE SCALE GENOMIC DNA]</scope>
    <source>
        <strain evidence="2 3">AH83</strain>
    </source>
</reference>
<dbReference type="Gene3D" id="3.40.50.720">
    <property type="entry name" value="NAD(P)-binding Rossmann-like Domain"/>
    <property type="match status" value="1"/>
</dbReference>
<name>A0A4Y6UNU2_9PROT</name>
<dbReference type="InterPro" id="IPR002347">
    <property type="entry name" value="SDR_fam"/>
</dbReference>
<evidence type="ECO:0000313" key="2">
    <source>
        <dbReference type="EMBL" id="QDH17725.1"/>
    </source>
</evidence>
<dbReference type="GO" id="GO:0016020">
    <property type="term" value="C:membrane"/>
    <property type="evidence" value="ECO:0007669"/>
    <property type="project" value="GOC"/>
</dbReference>
<dbReference type="PRINTS" id="PR00081">
    <property type="entry name" value="GDHRDH"/>
</dbReference>
<dbReference type="SUPFAM" id="SSF51735">
    <property type="entry name" value="NAD(P)-binding Rossmann-fold domains"/>
    <property type="match status" value="1"/>
</dbReference>
<keyword evidence="1" id="KW-0812">Transmembrane</keyword>
<dbReference type="PANTHER" id="PTHR43550">
    <property type="entry name" value="3-KETODIHYDROSPHINGOSINE REDUCTASE"/>
    <property type="match status" value="1"/>
</dbReference>
<protein>
    <submittedName>
        <fullName evidence="2">SDR family NAD(P)-dependent oxidoreductase</fullName>
    </submittedName>
</protein>
<feature type="transmembrane region" description="Helical" evidence="1">
    <location>
        <begin position="243"/>
        <end position="266"/>
    </location>
</feature>
<dbReference type="InterPro" id="IPR020904">
    <property type="entry name" value="Sc_DH/Rdtase_CS"/>
</dbReference>
<sequence>MNKNLPFSGEPTLSQPIALLTGASGGIGKELTHFLLKQGYHVVLPLRNLEKAYKIFGKEHKNITYIECDLSQQLDLGKVSRAVHDLGGRVEKVIHCAGCIAPENIDAIQSENVTAQLTINLYAPILLTTELYPFFRKGTHIVFVNSVAGALPLEGSSIYTASKFGLRGFARALQLDVRKKGIGVSSIFLGAVDTPMLEKEMEDGGSILNFVSQPADPYYVAKLIMKLSRTSGKELFLPRIDGFFAHACLLMPWLLRLSSPILMYFGKRGLLQFQKKRAK</sequence>
<dbReference type="PROSITE" id="PS00061">
    <property type="entry name" value="ADH_SHORT"/>
    <property type="match status" value="1"/>
</dbReference>
<gene>
    <name evidence="2" type="ORF">E3D00_09205</name>
</gene>
<evidence type="ECO:0000256" key="1">
    <source>
        <dbReference type="SAM" id="Phobius"/>
    </source>
</evidence>
<dbReference type="GO" id="GO:0047560">
    <property type="term" value="F:3-dehydrosphinganine reductase activity"/>
    <property type="evidence" value="ECO:0007669"/>
    <property type="project" value="TreeGrafter"/>
</dbReference>
<dbReference type="AlphaFoldDB" id="A0A4Y6UNU2"/>
<dbReference type="GO" id="GO:0006666">
    <property type="term" value="P:3-keto-sphinganine metabolic process"/>
    <property type="evidence" value="ECO:0007669"/>
    <property type="project" value="TreeGrafter"/>
</dbReference>
<evidence type="ECO:0000313" key="3">
    <source>
        <dbReference type="Proteomes" id="UP000316313"/>
    </source>
</evidence>
<dbReference type="OrthoDB" id="9793825at2"/>
<dbReference type="KEGG" id="ssam:E3D00_09205"/>
<dbReference type="RefSeq" id="WP_141461947.1">
    <property type="nucleotide sequence ID" value="NZ_CP038141.1"/>
</dbReference>
<dbReference type="InterPro" id="IPR036291">
    <property type="entry name" value="NAD(P)-bd_dom_sf"/>
</dbReference>
<dbReference type="EMBL" id="CP038141">
    <property type="protein sequence ID" value="QDH17725.1"/>
    <property type="molecule type" value="Genomic_DNA"/>
</dbReference>
<organism evidence="2 3">
    <name type="scientific">Swingsia samuiensis</name>
    <dbReference type="NCBI Taxonomy" id="1293412"/>
    <lineage>
        <taxon>Bacteria</taxon>
        <taxon>Pseudomonadati</taxon>
        <taxon>Pseudomonadota</taxon>
        <taxon>Alphaproteobacteria</taxon>
        <taxon>Acetobacterales</taxon>
        <taxon>Acetobacteraceae</taxon>
        <taxon>Swingsia</taxon>
    </lineage>
</organism>
<dbReference type="PANTHER" id="PTHR43550:SF3">
    <property type="entry name" value="3-KETODIHYDROSPHINGOSINE REDUCTASE"/>
    <property type="match status" value="1"/>
</dbReference>
<dbReference type="GO" id="GO:0030148">
    <property type="term" value="P:sphingolipid biosynthetic process"/>
    <property type="evidence" value="ECO:0007669"/>
    <property type="project" value="TreeGrafter"/>
</dbReference>
<keyword evidence="1" id="KW-0472">Membrane</keyword>
<dbReference type="Proteomes" id="UP000316313">
    <property type="component" value="Chromosome"/>
</dbReference>
<dbReference type="Pfam" id="PF00106">
    <property type="entry name" value="adh_short"/>
    <property type="match status" value="1"/>
</dbReference>
<keyword evidence="3" id="KW-1185">Reference proteome</keyword>
<proteinExistence type="predicted"/>
<keyword evidence="1" id="KW-1133">Transmembrane helix</keyword>
<accession>A0A4Y6UNU2</accession>